<dbReference type="Gene3D" id="2.40.240.20">
    <property type="entry name" value="Hypothetical PUA domain-like, domain 1"/>
    <property type="match status" value="1"/>
</dbReference>
<evidence type="ECO:0000259" key="14">
    <source>
        <dbReference type="Pfam" id="PF20260"/>
    </source>
</evidence>
<comment type="subcellular location">
    <subcellularLocation>
        <location evidence="1 12">Cytoplasm</location>
    </subcellularLocation>
</comment>
<dbReference type="PIRSF" id="PIRSF015601">
    <property type="entry name" value="MTase_slr0722"/>
    <property type="match status" value="1"/>
</dbReference>
<dbReference type="EC" id="2.1.1.193" evidence="3 12"/>
<evidence type="ECO:0000256" key="1">
    <source>
        <dbReference type="ARBA" id="ARBA00004496"/>
    </source>
</evidence>
<dbReference type="InterPro" id="IPR006700">
    <property type="entry name" value="RsmE"/>
</dbReference>
<evidence type="ECO:0000256" key="2">
    <source>
        <dbReference type="ARBA" id="ARBA00005528"/>
    </source>
</evidence>
<evidence type="ECO:0000256" key="3">
    <source>
        <dbReference type="ARBA" id="ARBA00012328"/>
    </source>
</evidence>
<gene>
    <name evidence="16" type="primary">rsmE</name>
    <name evidence="16" type="ORF">ERS852450_00367</name>
    <name evidence="15" type="ORF">ERS852578_02171</name>
</gene>
<dbReference type="GO" id="GO:0070475">
    <property type="term" value="P:rRNA base methylation"/>
    <property type="evidence" value="ECO:0007669"/>
    <property type="project" value="TreeGrafter"/>
</dbReference>
<evidence type="ECO:0000256" key="10">
    <source>
        <dbReference type="ARBA" id="ARBA00025699"/>
    </source>
</evidence>
<proteinExistence type="inferred from homology"/>
<keyword evidence="5 12" id="KW-0963">Cytoplasm</keyword>
<dbReference type="Pfam" id="PF04452">
    <property type="entry name" value="Methyltrans_RNA"/>
    <property type="match status" value="1"/>
</dbReference>
<evidence type="ECO:0000256" key="5">
    <source>
        <dbReference type="ARBA" id="ARBA00022490"/>
    </source>
</evidence>
<comment type="catalytic activity">
    <reaction evidence="11 12">
        <text>uridine(1498) in 16S rRNA + S-adenosyl-L-methionine = N(3)-methyluridine(1498) in 16S rRNA + S-adenosyl-L-homocysteine + H(+)</text>
        <dbReference type="Rhea" id="RHEA:42920"/>
        <dbReference type="Rhea" id="RHEA-COMP:10283"/>
        <dbReference type="Rhea" id="RHEA-COMP:10284"/>
        <dbReference type="ChEBI" id="CHEBI:15378"/>
        <dbReference type="ChEBI" id="CHEBI:57856"/>
        <dbReference type="ChEBI" id="CHEBI:59789"/>
        <dbReference type="ChEBI" id="CHEBI:65315"/>
        <dbReference type="ChEBI" id="CHEBI:74502"/>
        <dbReference type="EC" id="2.1.1.193"/>
    </reaction>
</comment>
<dbReference type="OrthoDB" id="9815641at2"/>
<evidence type="ECO:0000256" key="7">
    <source>
        <dbReference type="ARBA" id="ARBA00022603"/>
    </source>
</evidence>
<dbReference type="SUPFAM" id="SSF75217">
    <property type="entry name" value="alpha/beta knot"/>
    <property type="match status" value="1"/>
</dbReference>
<comment type="function">
    <text evidence="10 12">Specifically methylates the N3 position of the uracil ring of uridine 1498 (m3U1498) in 16S rRNA. Acts on the fully assembled 30S ribosomal subunit.</text>
</comment>
<dbReference type="EMBL" id="CYZL01000002">
    <property type="protein sequence ID" value="CUN63447.1"/>
    <property type="molecule type" value="Genomic_DNA"/>
</dbReference>
<dbReference type="GeneID" id="75048130"/>
<keyword evidence="7 12" id="KW-0489">Methyltransferase</keyword>
<dbReference type="InterPro" id="IPR015947">
    <property type="entry name" value="PUA-like_sf"/>
</dbReference>
<organism evidence="16 17">
    <name type="scientific">Anaerobutyricum hallii</name>
    <dbReference type="NCBI Taxonomy" id="39488"/>
    <lineage>
        <taxon>Bacteria</taxon>
        <taxon>Bacillati</taxon>
        <taxon>Bacillota</taxon>
        <taxon>Clostridia</taxon>
        <taxon>Lachnospirales</taxon>
        <taxon>Lachnospiraceae</taxon>
        <taxon>Anaerobutyricum</taxon>
    </lineage>
</organism>
<dbReference type="NCBIfam" id="TIGR00046">
    <property type="entry name" value="RsmE family RNA methyltransferase"/>
    <property type="match status" value="1"/>
</dbReference>
<dbReference type="Proteomes" id="UP000095390">
    <property type="component" value="Unassembled WGS sequence"/>
</dbReference>
<keyword evidence="9 12" id="KW-0949">S-adenosyl-L-methionine</keyword>
<dbReference type="NCBIfam" id="NF008692">
    <property type="entry name" value="PRK11713.1-5"/>
    <property type="match status" value="1"/>
</dbReference>
<evidence type="ECO:0000256" key="6">
    <source>
        <dbReference type="ARBA" id="ARBA00022552"/>
    </source>
</evidence>
<evidence type="ECO:0000313" key="15">
    <source>
        <dbReference type="EMBL" id="CUN09824.1"/>
    </source>
</evidence>
<dbReference type="Gene3D" id="3.40.1280.10">
    <property type="match status" value="1"/>
</dbReference>
<evidence type="ECO:0000256" key="9">
    <source>
        <dbReference type="ARBA" id="ARBA00022691"/>
    </source>
</evidence>
<dbReference type="EMBL" id="CYYC01000028">
    <property type="protein sequence ID" value="CUN09824.1"/>
    <property type="molecule type" value="Genomic_DNA"/>
</dbReference>
<accession>A0A173YJL6</accession>
<dbReference type="RefSeq" id="WP_005347330.1">
    <property type="nucleotide sequence ID" value="NZ_BLYK01000054.1"/>
</dbReference>
<dbReference type="Proteomes" id="UP000095679">
    <property type="component" value="Unassembled WGS sequence"/>
</dbReference>
<evidence type="ECO:0000256" key="8">
    <source>
        <dbReference type="ARBA" id="ARBA00022679"/>
    </source>
</evidence>
<dbReference type="InterPro" id="IPR029028">
    <property type="entry name" value="Alpha/beta_knot_MTases"/>
</dbReference>
<sequence>MYQFFIQPDSIKEEEIWIADPQDVNHIRNVLRMKKGEKVSLCCEAKGKEYICSIEEIESDIVKAAIIDINGESRELPVKITLFQGLPKSDKMELIIQKAVELGVAEIVPMATKRAVVKLDAKKAAKKVQRWNEIAKSAAKQSKRGLIPEVKPVMSFKEAVEYGKSMDMLLIPYEDAKGIAHSREVVETVKDKKSLGIYIGPEGGFPEEEVSLAMKAGAEPVTLGHRILRTETAGMTLLSILMFMLEED</sequence>
<keyword evidence="6 12" id="KW-0698">rRNA processing</keyword>
<evidence type="ECO:0000256" key="4">
    <source>
        <dbReference type="ARBA" id="ARBA00013673"/>
    </source>
</evidence>
<keyword evidence="8 12" id="KW-0808">Transferase</keyword>
<dbReference type="CDD" id="cd18084">
    <property type="entry name" value="RsmE-like"/>
    <property type="match status" value="1"/>
</dbReference>
<dbReference type="InterPro" id="IPR029026">
    <property type="entry name" value="tRNA_m1G_MTases_N"/>
</dbReference>
<name>A0A173YJL6_9FIRM</name>
<feature type="domain" description="Ribosomal RNA small subunit methyltransferase E methyltransferase" evidence="13">
    <location>
        <begin position="75"/>
        <end position="242"/>
    </location>
</feature>
<reference evidence="16 17" key="1">
    <citation type="submission" date="2015-09" db="EMBL/GenBank/DDBJ databases">
        <authorList>
            <consortium name="Pathogen Informatics"/>
        </authorList>
    </citation>
    <scope>NUCLEOTIDE SEQUENCE [LARGE SCALE GENOMIC DNA]</scope>
    <source>
        <strain evidence="16 17">2789STDY5834835</strain>
        <strain evidence="15">2789STDY5834966</strain>
    </source>
</reference>
<evidence type="ECO:0000256" key="11">
    <source>
        <dbReference type="ARBA" id="ARBA00047944"/>
    </source>
</evidence>
<dbReference type="Pfam" id="PF20260">
    <property type="entry name" value="PUA_4"/>
    <property type="match status" value="1"/>
</dbReference>
<dbReference type="PANTHER" id="PTHR30027:SF3">
    <property type="entry name" value="16S RRNA (URACIL(1498)-N(3))-METHYLTRANSFERASE"/>
    <property type="match status" value="1"/>
</dbReference>
<protein>
    <recommendedName>
        <fullName evidence="4 12">Ribosomal RNA small subunit methyltransferase E</fullName>
        <ecNumber evidence="3 12">2.1.1.193</ecNumber>
    </recommendedName>
</protein>
<evidence type="ECO:0000313" key="16">
    <source>
        <dbReference type="EMBL" id="CUN63447.1"/>
    </source>
</evidence>
<dbReference type="AlphaFoldDB" id="A0A173YJL6"/>
<evidence type="ECO:0000256" key="12">
    <source>
        <dbReference type="PIRNR" id="PIRNR015601"/>
    </source>
</evidence>
<dbReference type="GO" id="GO:0005737">
    <property type="term" value="C:cytoplasm"/>
    <property type="evidence" value="ECO:0007669"/>
    <property type="project" value="UniProtKB-SubCell"/>
</dbReference>
<feature type="domain" description="Ribosomal RNA small subunit methyltransferase E PUA-like" evidence="14">
    <location>
        <begin position="21"/>
        <end position="66"/>
    </location>
</feature>
<dbReference type="SUPFAM" id="SSF88697">
    <property type="entry name" value="PUA domain-like"/>
    <property type="match status" value="1"/>
</dbReference>
<dbReference type="GO" id="GO:0070042">
    <property type="term" value="F:rRNA (uridine-N3-)-methyltransferase activity"/>
    <property type="evidence" value="ECO:0007669"/>
    <property type="project" value="TreeGrafter"/>
</dbReference>
<dbReference type="PANTHER" id="PTHR30027">
    <property type="entry name" value="RIBOSOMAL RNA SMALL SUBUNIT METHYLTRANSFERASE E"/>
    <property type="match status" value="1"/>
</dbReference>
<evidence type="ECO:0000313" key="17">
    <source>
        <dbReference type="Proteomes" id="UP000095679"/>
    </source>
</evidence>
<dbReference type="InterPro" id="IPR046887">
    <property type="entry name" value="RsmE_PUA-like"/>
</dbReference>
<evidence type="ECO:0000259" key="13">
    <source>
        <dbReference type="Pfam" id="PF04452"/>
    </source>
</evidence>
<comment type="similarity">
    <text evidence="2 12">Belongs to the RNA methyltransferase RsmE family.</text>
</comment>
<dbReference type="InterPro" id="IPR046886">
    <property type="entry name" value="RsmE_MTase_dom"/>
</dbReference>